<dbReference type="InterPro" id="IPR026027">
    <property type="entry name" value="PcS"/>
</dbReference>
<comment type="cofactor">
    <cofactor evidence="2">
        <name>Mn(2+)</name>
        <dbReference type="ChEBI" id="CHEBI:29035"/>
    </cofactor>
</comment>
<evidence type="ECO:0000256" key="12">
    <source>
        <dbReference type="ARBA" id="ARBA00023098"/>
    </source>
</evidence>
<organism evidence="19 20">
    <name type="scientific">Arcanobacterium hippocoleae</name>
    <dbReference type="NCBI Taxonomy" id="149017"/>
    <lineage>
        <taxon>Bacteria</taxon>
        <taxon>Bacillati</taxon>
        <taxon>Actinomycetota</taxon>
        <taxon>Actinomycetes</taxon>
        <taxon>Actinomycetales</taxon>
        <taxon>Actinomycetaceae</taxon>
        <taxon>Arcanobacterium</taxon>
    </lineage>
</organism>
<evidence type="ECO:0000256" key="13">
    <source>
        <dbReference type="ARBA" id="ARBA00023136"/>
    </source>
</evidence>
<evidence type="ECO:0000256" key="3">
    <source>
        <dbReference type="ARBA" id="ARBA00004429"/>
    </source>
</evidence>
<keyword evidence="8" id="KW-0997">Cell inner membrane</keyword>
<dbReference type="PROSITE" id="PS51257">
    <property type="entry name" value="PROKAR_LIPOPROTEIN"/>
    <property type="match status" value="1"/>
</dbReference>
<keyword evidence="6" id="KW-1003">Cell membrane</keyword>
<dbReference type="RefSeq" id="WP_309956645.1">
    <property type="nucleotide sequence ID" value="NZ_JAVDUJ010000001.1"/>
</dbReference>
<comment type="caution">
    <text evidence="19">The sequence shown here is derived from an EMBL/GenBank/DDBJ whole genome shotgun (WGS) entry which is preliminary data.</text>
</comment>
<dbReference type="GO" id="GO:0050520">
    <property type="term" value="F:phosphatidylcholine synthase activity"/>
    <property type="evidence" value="ECO:0007669"/>
    <property type="project" value="UniProtKB-EC"/>
</dbReference>
<keyword evidence="16" id="KW-1208">Phospholipid metabolism</keyword>
<evidence type="ECO:0000256" key="1">
    <source>
        <dbReference type="ARBA" id="ARBA00000958"/>
    </source>
</evidence>
<feature type="transmembrane region" description="Helical" evidence="18">
    <location>
        <begin position="216"/>
        <end position="238"/>
    </location>
</feature>
<evidence type="ECO:0000256" key="18">
    <source>
        <dbReference type="SAM" id="Phobius"/>
    </source>
</evidence>
<accession>A0ABU1T302</accession>
<dbReference type="EMBL" id="JAVDUJ010000001">
    <property type="protein sequence ID" value="MDR6939738.1"/>
    <property type="molecule type" value="Genomic_DNA"/>
</dbReference>
<sequence length="247" mass="27444">MNINTPKTPHSSSAIIKAWGVHAFTLSGLFFACLAVLAMSAHEFKAMWLWLGIAMIIDALDGTFARKARVQEVIPWFDGSIVDIAVDYLTWTFIPAVFMYIALPMGSKPLAMIMMITIVVSSMFCYANKNWKSTDYYFVGFPAAWNIVAAILWVLQLGAVANIIVVIALAILTLVPTYYTHPFRVKKYMAINIAAVFGWIISIGVMITIFPNTSIFASIAFWITGGWFLATGIIRTIANRPDKDVLQ</sequence>
<dbReference type="PIRSF" id="PIRSF000851">
    <property type="entry name" value="PcS"/>
    <property type="match status" value="1"/>
</dbReference>
<evidence type="ECO:0000256" key="6">
    <source>
        <dbReference type="ARBA" id="ARBA00022475"/>
    </source>
</evidence>
<evidence type="ECO:0000313" key="20">
    <source>
        <dbReference type="Proteomes" id="UP001266099"/>
    </source>
</evidence>
<evidence type="ECO:0000256" key="8">
    <source>
        <dbReference type="ARBA" id="ARBA00022519"/>
    </source>
</evidence>
<evidence type="ECO:0000256" key="15">
    <source>
        <dbReference type="ARBA" id="ARBA00023211"/>
    </source>
</evidence>
<evidence type="ECO:0000256" key="17">
    <source>
        <dbReference type="ARBA" id="ARBA00033321"/>
    </source>
</evidence>
<evidence type="ECO:0000313" key="19">
    <source>
        <dbReference type="EMBL" id="MDR6939738.1"/>
    </source>
</evidence>
<feature type="transmembrane region" description="Helical" evidence="18">
    <location>
        <begin position="191"/>
        <end position="210"/>
    </location>
</feature>
<evidence type="ECO:0000256" key="16">
    <source>
        <dbReference type="ARBA" id="ARBA00023264"/>
    </source>
</evidence>
<feature type="transmembrane region" description="Helical" evidence="18">
    <location>
        <begin position="161"/>
        <end position="179"/>
    </location>
</feature>
<proteinExistence type="predicted"/>
<feature type="transmembrane region" description="Helical" evidence="18">
    <location>
        <begin position="136"/>
        <end position="155"/>
    </location>
</feature>
<feature type="transmembrane region" description="Helical" evidence="18">
    <location>
        <begin position="109"/>
        <end position="127"/>
    </location>
</feature>
<evidence type="ECO:0000256" key="4">
    <source>
        <dbReference type="ARBA" id="ARBA00013195"/>
    </source>
</evidence>
<keyword evidence="14" id="KW-0594">Phospholipid biosynthesis</keyword>
<dbReference type="Gene3D" id="1.20.120.1760">
    <property type="match status" value="1"/>
</dbReference>
<evidence type="ECO:0000256" key="10">
    <source>
        <dbReference type="ARBA" id="ARBA00022692"/>
    </source>
</evidence>
<evidence type="ECO:0000256" key="14">
    <source>
        <dbReference type="ARBA" id="ARBA00023209"/>
    </source>
</evidence>
<keyword evidence="10 18" id="KW-0812">Transmembrane</keyword>
<evidence type="ECO:0000256" key="7">
    <source>
        <dbReference type="ARBA" id="ARBA00022516"/>
    </source>
</evidence>
<evidence type="ECO:0000256" key="9">
    <source>
        <dbReference type="ARBA" id="ARBA00022679"/>
    </source>
</evidence>
<keyword evidence="12" id="KW-0443">Lipid metabolism</keyword>
<evidence type="ECO:0000256" key="2">
    <source>
        <dbReference type="ARBA" id="ARBA00001936"/>
    </source>
</evidence>
<name>A0ABU1T302_9ACTO</name>
<keyword evidence="20" id="KW-1185">Reference proteome</keyword>
<keyword evidence="9 19" id="KW-0808">Transferase</keyword>
<evidence type="ECO:0000256" key="5">
    <source>
        <dbReference type="ARBA" id="ARBA00015623"/>
    </source>
</evidence>
<feature type="transmembrane region" description="Helical" evidence="18">
    <location>
        <begin position="21"/>
        <end position="41"/>
    </location>
</feature>
<dbReference type="InterPro" id="IPR043130">
    <property type="entry name" value="CDP-OH_PTrfase_TM_dom"/>
</dbReference>
<keyword evidence="7" id="KW-0444">Lipid biosynthesis</keyword>
<evidence type="ECO:0000256" key="11">
    <source>
        <dbReference type="ARBA" id="ARBA00022989"/>
    </source>
</evidence>
<keyword evidence="15" id="KW-0464">Manganese</keyword>
<gene>
    <name evidence="19" type="ORF">J2S36_001281</name>
</gene>
<protein>
    <recommendedName>
        <fullName evidence="5">Phosphatidylcholine synthase</fullName>
        <ecNumber evidence="4">2.7.8.24</ecNumber>
    </recommendedName>
    <alternativeName>
        <fullName evidence="17">CDP-diglyceride-choline O-phosphatidyltransferase</fullName>
    </alternativeName>
</protein>
<dbReference type="EC" id="2.7.8.24" evidence="4"/>
<dbReference type="Proteomes" id="UP001266099">
    <property type="component" value="Unassembled WGS sequence"/>
</dbReference>
<keyword evidence="11 18" id="KW-1133">Transmembrane helix</keyword>
<comment type="catalytic activity">
    <reaction evidence="1">
        <text>a CDP-1,2-diacyl-sn-glycerol + choline = a 1,2-diacyl-sn-glycero-3-phosphocholine + CMP + H(+)</text>
        <dbReference type="Rhea" id="RHEA:14597"/>
        <dbReference type="ChEBI" id="CHEBI:15354"/>
        <dbReference type="ChEBI" id="CHEBI:15378"/>
        <dbReference type="ChEBI" id="CHEBI:57643"/>
        <dbReference type="ChEBI" id="CHEBI:58332"/>
        <dbReference type="ChEBI" id="CHEBI:60377"/>
        <dbReference type="EC" id="2.7.8.24"/>
    </reaction>
</comment>
<comment type="subcellular location">
    <subcellularLocation>
        <location evidence="3">Cell inner membrane</location>
        <topology evidence="3">Multi-pass membrane protein</topology>
    </subcellularLocation>
</comment>
<reference evidence="19 20" key="1">
    <citation type="submission" date="2023-07" db="EMBL/GenBank/DDBJ databases">
        <title>Sequencing the genomes of 1000 actinobacteria strains.</title>
        <authorList>
            <person name="Klenk H.-P."/>
        </authorList>
    </citation>
    <scope>NUCLEOTIDE SEQUENCE [LARGE SCALE GENOMIC DNA]</scope>
    <source>
        <strain evidence="19 20">DSM 15539</strain>
    </source>
</reference>
<feature type="transmembrane region" description="Helical" evidence="18">
    <location>
        <begin position="85"/>
        <end position="103"/>
    </location>
</feature>
<keyword evidence="13 18" id="KW-0472">Membrane</keyword>
<feature type="transmembrane region" description="Helical" evidence="18">
    <location>
        <begin position="47"/>
        <end position="64"/>
    </location>
</feature>